<dbReference type="EMBL" id="JABWDY010033141">
    <property type="protein sequence ID" value="KAF5183642.1"/>
    <property type="molecule type" value="Genomic_DNA"/>
</dbReference>
<organism evidence="1 2">
    <name type="scientific">Thalictrum thalictroides</name>
    <name type="common">Rue-anemone</name>
    <name type="synonym">Anemone thalictroides</name>
    <dbReference type="NCBI Taxonomy" id="46969"/>
    <lineage>
        <taxon>Eukaryota</taxon>
        <taxon>Viridiplantae</taxon>
        <taxon>Streptophyta</taxon>
        <taxon>Embryophyta</taxon>
        <taxon>Tracheophyta</taxon>
        <taxon>Spermatophyta</taxon>
        <taxon>Magnoliopsida</taxon>
        <taxon>Ranunculales</taxon>
        <taxon>Ranunculaceae</taxon>
        <taxon>Thalictroideae</taxon>
        <taxon>Thalictrum</taxon>
    </lineage>
</organism>
<proteinExistence type="predicted"/>
<evidence type="ECO:0000313" key="2">
    <source>
        <dbReference type="Proteomes" id="UP000554482"/>
    </source>
</evidence>
<comment type="caution">
    <text evidence="1">The sequence shown here is derived from an EMBL/GenBank/DDBJ whole genome shotgun (WGS) entry which is preliminary data.</text>
</comment>
<accession>A0A7J6VH75</accession>
<dbReference type="Proteomes" id="UP000554482">
    <property type="component" value="Unassembled WGS sequence"/>
</dbReference>
<sequence length="259" mass="30264">MQILVIKQKILKHRLKDWAKVNCSKLHEKVLLALQQLEEIQRQLQTTPADISLSRLEKQALKKYCNLAAAEHNQLRQQSSCDWLTMGDRSTTYFHHAVRERKCRKAIRTLEDQMGNKLDNEAAIISEITGYFRNLFGEEDMAVEADIIRSLTFSEYITEEEVWDHIRSYRMWMSVMKACSKRSVLANIASSMTCATVRYIWQERNARRFQGKSKSANNLKLRLVKEMARYLQMKLKQIPDIPSLRGLCDRLGIVNEVKL</sequence>
<reference evidence="1 2" key="1">
    <citation type="submission" date="2020-06" db="EMBL/GenBank/DDBJ databases">
        <title>Transcriptomic and genomic resources for Thalictrum thalictroides and T. hernandezii: Facilitating candidate gene discovery in an emerging model plant lineage.</title>
        <authorList>
            <person name="Arias T."/>
            <person name="Riano-Pachon D.M."/>
            <person name="Di Stilio V.S."/>
        </authorList>
    </citation>
    <scope>NUCLEOTIDE SEQUENCE [LARGE SCALE GENOMIC DNA]</scope>
    <source>
        <strain evidence="2">cv. WT478/WT964</strain>
        <tissue evidence="1">Leaves</tissue>
    </source>
</reference>
<gene>
    <name evidence="1" type="ORF">FRX31_026771</name>
</gene>
<protein>
    <submittedName>
        <fullName evidence="1">Uncharacterized protein</fullName>
    </submittedName>
</protein>
<name>A0A7J6VH75_THATH</name>
<dbReference type="OrthoDB" id="852337at2759"/>
<keyword evidence="2" id="KW-1185">Reference proteome</keyword>
<dbReference type="AlphaFoldDB" id="A0A7J6VH75"/>
<evidence type="ECO:0000313" key="1">
    <source>
        <dbReference type="EMBL" id="KAF5183642.1"/>
    </source>
</evidence>